<dbReference type="AlphaFoldDB" id="A0AAE2CBC6"/>
<dbReference type="Proteomes" id="UP001293254">
    <property type="component" value="Unassembled WGS sequence"/>
</dbReference>
<protein>
    <submittedName>
        <fullName evidence="1">Uncharacterized protein</fullName>
    </submittedName>
</protein>
<name>A0AAE2CBC6_9LAMI</name>
<evidence type="ECO:0000313" key="1">
    <source>
        <dbReference type="EMBL" id="KAK4415939.1"/>
    </source>
</evidence>
<accession>A0AAE2CBC6</accession>
<proteinExistence type="predicted"/>
<keyword evidence="2" id="KW-1185">Reference proteome</keyword>
<reference evidence="1" key="1">
    <citation type="submission" date="2020-06" db="EMBL/GenBank/DDBJ databases">
        <authorList>
            <person name="Li T."/>
            <person name="Hu X."/>
            <person name="Zhang T."/>
            <person name="Song X."/>
            <person name="Zhang H."/>
            <person name="Dai N."/>
            <person name="Sheng W."/>
            <person name="Hou X."/>
            <person name="Wei L."/>
        </authorList>
    </citation>
    <scope>NUCLEOTIDE SEQUENCE</scope>
    <source>
        <strain evidence="1">3651</strain>
        <tissue evidence="1">Leaf</tissue>
    </source>
</reference>
<organism evidence="1 2">
    <name type="scientific">Sesamum alatum</name>
    <dbReference type="NCBI Taxonomy" id="300844"/>
    <lineage>
        <taxon>Eukaryota</taxon>
        <taxon>Viridiplantae</taxon>
        <taxon>Streptophyta</taxon>
        <taxon>Embryophyta</taxon>
        <taxon>Tracheophyta</taxon>
        <taxon>Spermatophyta</taxon>
        <taxon>Magnoliopsida</taxon>
        <taxon>eudicotyledons</taxon>
        <taxon>Gunneridae</taxon>
        <taxon>Pentapetalae</taxon>
        <taxon>asterids</taxon>
        <taxon>lamiids</taxon>
        <taxon>Lamiales</taxon>
        <taxon>Pedaliaceae</taxon>
        <taxon>Sesamum</taxon>
    </lineage>
</organism>
<sequence>METTRADRSSYAVVDVGDGGVVLLSAIWQAVDGGGEVLSNGSYFFSYQPHKGFWDEGSENYRFAGFVRHRHVYWFLQISNWNSPLGVGTLNRNNKSVNSEIQTDLLDSLDVGTLNE</sequence>
<reference evidence="1" key="2">
    <citation type="journal article" date="2024" name="Plant">
        <title>Genomic evolution and insights into agronomic trait innovations of Sesamum species.</title>
        <authorList>
            <person name="Miao H."/>
            <person name="Wang L."/>
            <person name="Qu L."/>
            <person name="Liu H."/>
            <person name="Sun Y."/>
            <person name="Le M."/>
            <person name="Wang Q."/>
            <person name="Wei S."/>
            <person name="Zheng Y."/>
            <person name="Lin W."/>
            <person name="Duan Y."/>
            <person name="Cao H."/>
            <person name="Xiong S."/>
            <person name="Wang X."/>
            <person name="Wei L."/>
            <person name="Li C."/>
            <person name="Ma Q."/>
            <person name="Ju M."/>
            <person name="Zhao R."/>
            <person name="Li G."/>
            <person name="Mu C."/>
            <person name="Tian Q."/>
            <person name="Mei H."/>
            <person name="Zhang T."/>
            <person name="Gao T."/>
            <person name="Zhang H."/>
        </authorList>
    </citation>
    <scope>NUCLEOTIDE SEQUENCE</scope>
    <source>
        <strain evidence="1">3651</strain>
    </source>
</reference>
<evidence type="ECO:0000313" key="2">
    <source>
        <dbReference type="Proteomes" id="UP001293254"/>
    </source>
</evidence>
<dbReference type="EMBL" id="JACGWO010000011">
    <property type="protein sequence ID" value="KAK4415939.1"/>
    <property type="molecule type" value="Genomic_DNA"/>
</dbReference>
<gene>
    <name evidence="1" type="ORF">Salat_2701300</name>
</gene>
<comment type="caution">
    <text evidence="1">The sequence shown here is derived from an EMBL/GenBank/DDBJ whole genome shotgun (WGS) entry which is preliminary data.</text>
</comment>